<dbReference type="SMART" id="SM00065">
    <property type="entry name" value="GAF"/>
    <property type="match status" value="1"/>
</dbReference>
<dbReference type="PANTHER" id="PTHR43642">
    <property type="entry name" value="HYBRID SIGNAL TRANSDUCTION HISTIDINE KINASE G"/>
    <property type="match status" value="1"/>
</dbReference>
<evidence type="ECO:0000256" key="4">
    <source>
        <dbReference type="ARBA" id="ARBA00022777"/>
    </source>
</evidence>
<feature type="domain" description="Protein kinase" evidence="6">
    <location>
        <begin position="14"/>
        <end position="274"/>
    </location>
</feature>
<keyword evidence="8" id="KW-0723">Serine/threonine-protein kinase</keyword>
<dbReference type="PROSITE" id="PS00108">
    <property type="entry name" value="PROTEIN_KINASE_ST"/>
    <property type="match status" value="1"/>
</dbReference>
<keyword evidence="5" id="KW-0902">Two-component regulatory system</keyword>
<dbReference type="GO" id="GO:0004674">
    <property type="term" value="F:protein serine/threonine kinase activity"/>
    <property type="evidence" value="ECO:0007669"/>
    <property type="project" value="UniProtKB-KW"/>
</dbReference>
<dbReference type="PROSITE" id="PS50011">
    <property type="entry name" value="PROTEIN_KINASE_DOM"/>
    <property type="match status" value="1"/>
</dbReference>
<dbReference type="EMBL" id="PGEM01000037">
    <property type="protein sequence ID" value="PPJ64093.1"/>
    <property type="molecule type" value="Genomic_DNA"/>
</dbReference>
<evidence type="ECO:0000259" key="7">
    <source>
        <dbReference type="PROSITE" id="PS50109"/>
    </source>
</evidence>
<dbReference type="SUPFAM" id="SSF55874">
    <property type="entry name" value="ATPase domain of HSP90 chaperone/DNA topoisomerase II/histidine kinase"/>
    <property type="match status" value="1"/>
</dbReference>
<evidence type="ECO:0000256" key="3">
    <source>
        <dbReference type="ARBA" id="ARBA00022553"/>
    </source>
</evidence>
<dbReference type="InterPro" id="IPR004358">
    <property type="entry name" value="Sig_transdc_His_kin-like_C"/>
</dbReference>
<dbReference type="Gene3D" id="1.10.287.130">
    <property type="match status" value="1"/>
</dbReference>
<dbReference type="InterPro" id="IPR000719">
    <property type="entry name" value="Prot_kinase_dom"/>
</dbReference>
<dbReference type="SUPFAM" id="SSF52540">
    <property type="entry name" value="P-loop containing nucleoside triphosphate hydrolases"/>
    <property type="match status" value="1"/>
</dbReference>
<evidence type="ECO:0000256" key="1">
    <source>
        <dbReference type="ARBA" id="ARBA00000085"/>
    </source>
</evidence>
<dbReference type="CDD" id="cd00082">
    <property type="entry name" value="HisKA"/>
    <property type="match status" value="1"/>
</dbReference>
<dbReference type="OrthoDB" id="573511at2"/>
<dbReference type="Gene3D" id="3.30.565.10">
    <property type="entry name" value="Histidine kinase-like ATPase, C-terminal domain"/>
    <property type="match status" value="1"/>
</dbReference>
<evidence type="ECO:0000256" key="2">
    <source>
        <dbReference type="ARBA" id="ARBA00012438"/>
    </source>
</evidence>
<dbReference type="Pfam" id="PF01590">
    <property type="entry name" value="GAF"/>
    <property type="match status" value="1"/>
</dbReference>
<dbReference type="CDD" id="cd14014">
    <property type="entry name" value="STKc_PknB_like"/>
    <property type="match status" value="1"/>
</dbReference>
<comment type="caution">
    <text evidence="8">The sequence shown here is derived from an EMBL/GenBank/DDBJ whole genome shotgun (WGS) entry which is preliminary data.</text>
</comment>
<dbReference type="SUPFAM" id="SSF55781">
    <property type="entry name" value="GAF domain-like"/>
    <property type="match status" value="1"/>
</dbReference>
<evidence type="ECO:0000259" key="6">
    <source>
        <dbReference type="PROSITE" id="PS50011"/>
    </source>
</evidence>
<dbReference type="PROSITE" id="PS50109">
    <property type="entry name" value="HIS_KIN"/>
    <property type="match status" value="1"/>
</dbReference>
<dbReference type="Gene3D" id="3.30.200.20">
    <property type="entry name" value="Phosphorylase Kinase, domain 1"/>
    <property type="match status" value="1"/>
</dbReference>
<dbReference type="Pfam" id="PF00069">
    <property type="entry name" value="Pkinase"/>
    <property type="match status" value="1"/>
</dbReference>
<dbReference type="InterPro" id="IPR008271">
    <property type="entry name" value="Ser/Thr_kinase_AS"/>
</dbReference>
<dbReference type="InterPro" id="IPR041664">
    <property type="entry name" value="AAA_16"/>
</dbReference>
<organism evidence="8 9">
    <name type="scientific">Cuspidothrix issatschenkoi CHARLIE-1</name>
    <dbReference type="NCBI Taxonomy" id="2052836"/>
    <lineage>
        <taxon>Bacteria</taxon>
        <taxon>Bacillati</taxon>
        <taxon>Cyanobacteriota</taxon>
        <taxon>Cyanophyceae</taxon>
        <taxon>Nostocales</taxon>
        <taxon>Aphanizomenonaceae</taxon>
        <taxon>Cuspidothrix</taxon>
    </lineage>
</organism>
<dbReference type="SMART" id="SM00387">
    <property type="entry name" value="HATPase_c"/>
    <property type="match status" value="1"/>
</dbReference>
<dbReference type="InterPro" id="IPR027417">
    <property type="entry name" value="P-loop_NTPase"/>
</dbReference>
<dbReference type="PRINTS" id="PR00344">
    <property type="entry name" value="BCTRLSENSOR"/>
</dbReference>
<sequence>MNKNNIFTITISGYSITELIYASEKTTIYRGQQEKTQTPVIIKVLNSQYPRLQDLIVFKHQFTISQQINHPNIIKCYGLEQYGNTYALILEDFYGISLTEYVNDKTLDLNIFLTIGIAITKALECLYENKIIHKDIKPKNILINPRTQQIKLIDFSISSLLTKETADVQPPNILAGTLTYMSPEQTGRMNRGIDYRTDFYSLGVSFYQLLTRQLPFYSQNHLEMVYYHIAKEPVYPQVINPQIPVIIADMIMKLMAKNPDKRYQTARGIRHDLEICQQMLLTEGEISNFELGKRDINDRFLIYEKLYGREKEITTLLSAFENVSVGDKELLLVAGFSGIGKTALVNEVHKPIVREKGYFISGKYDQFQRNIPFSALVQAFRNLMRQLLTENTVQLEEWKTNILSILGEQAQIIIDVIPELENIIGKQPPVPELTANASENRFNLLFGKFIQVFATSEHPLVIFLDDLQWADIASLKLITLLMSVKDTKYLLLIGAYRDNEVNLGHPLIMTLDDIRQENITINQITLKPLDQSDIKLLVTDTLSCPESHSQDVAELLLGITQGNPFFTNQLLKSLYEDGLITFNFSLGYWQCDINAAKALYHHDDVVNFLKIQLEKLPKNTQNILKIAACIGNQFDLYTLSIVCAKSLPQIAAELWNALQEGLIIPQDERYKFFTDAQSEFDIFNANLTANNPESIIVEYKFLHDRVQQAAYLLIPDVDKAATHLKIGKLLLKNTPDGEWEEKIFAIVNQLNIGLELITNQAEKYELAKLNLMAGCKAKSSTAYEAAIRYLKVGLGLLGVDSWEYEYELTLNLYTEIVEAEYLNINFEQAEIYIQSVKQNATNLIDQVKVYEAQIQIYMSQVQILKAIETGLNLVNLLGVNLEKAPPVNLNVDELINLPPMIAADKLAVMRILANMTAASYFVDPELFPAIIFTMINLSVKYGNAPFSAHGYVNYGLILCGFFADIPTGYRYGELALNILDKFDARTIKCRVLVMWNTNILFWKQHLRKTIPSLQQGLQIGLETGDIEYVGYCSSIYNLNMILSGENLSYISEQLKNSIFLMYSLKQEGTVLLHKIWYQLVLNLSENPENKQIFDGDFFNESEFLPILLQTHASTTLFSLYLAKTIFYYFFSCPNLAIGNSRKGQYYLQFVIGQVTTSQYNFYYSLSLLAEYPHQSVSQQKEYLQQVISNQEQMRNWAKYAPMNYQHKYDLIAAETARVLGNNWEAMELYDQAIAGAKENKYIHEEGLANELAGRFYLSFHKEKIAQTYLIDAYYCYANWGAKAKIEDLEKTYPQLLEPIIYQTKTKLTEGEVSTLISKPSLTGVSALLDLETVTKAYFAISSEIQINKLLDTLMQVILENVAATKSALILTKESKLILVAQCENENQCELYNIPINNCQNLPLSIINYVGNTQEYLLISDANDTHDFAHDVYIIETQPKSILCTPILNKGQLIGILYLENNLAVSAFTADRLRILNLLASQAAISLENAQLYSNLEEKVAQRTQELNEKNMRLEEAMYKLRTTQSQLIQTEKMSSLGQMVAGIAHEINNPVNFIYANIEHASNYIECIIELLKLYQQEYPQTTTNIEKYKKDNEFDFIIEDLPKIFDSMMIGSERIRKIVLGLRNFSRLDESAIKPVDIHEGLDSTLMILQPRFHERLGHSNVVMKHYGDLPLVQCYASQLNQVFMNIISNAIDVLKERENNLSKAERKNNPSQIIIQTQSINNDWIQIRIKDNGTGINAEVKKQIFNPFFTTKPVGEGTGLGLSISYQIVVDKHRGRLNCISVPGEGTEFIIEIPTKLYQPVG</sequence>
<dbReference type="InterPro" id="IPR003661">
    <property type="entry name" value="HisK_dim/P_dom"/>
</dbReference>
<dbReference type="SMART" id="SM00220">
    <property type="entry name" value="S_TKc"/>
    <property type="match status" value="1"/>
</dbReference>
<feature type="domain" description="Histidine kinase" evidence="7">
    <location>
        <begin position="1542"/>
        <end position="1799"/>
    </location>
</feature>
<keyword evidence="3" id="KW-0597">Phosphoprotein</keyword>
<dbReference type="InterPro" id="IPR003018">
    <property type="entry name" value="GAF"/>
</dbReference>
<dbReference type="RefSeq" id="WP_104387057.1">
    <property type="nucleotide sequence ID" value="NZ_PGEM01000037.1"/>
</dbReference>
<dbReference type="Pfam" id="PF13191">
    <property type="entry name" value="AAA_16"/>
    <property type="match status" value="1"/>
</dbReference>
<accession>A0A2S6CWD8</accession>
<dbReference type="InterPro" id="IPR003594">
    <property type="entry name" value="HATPase_dom"/>
</dbReference>
<dbReference type="Gene3D" id="1.10.510.10">
    <property type="entry name" value="Transferase(Phosphotransferase) domain 1"/>
    <property type="match status" value="1"/>
</dbReference>
<dbReference type="SUPFAM" id="SSF47384">
    <property type="entry name" value="Homodimeric domain of signal transducing histidine kinase"/>
    <property type="match status" value="1"/>
</dbReference>
<comment type="catalytic activity">
    <reaction evidence="1">
        <text>ATP + protein L-histidine = ADP + protein N-phospho-L-histidine.</text>
        <dbReference type="EC" id="2.7.13.3"/>
    </reaction>
</comment>
<dbReference type="InterPro" id="IPR005467">
    <property type="entry name" value="His_kinase_dom"/>
</dbReference>
<dbReference type="Proteomes" id="UP000239589">
    <property type="component" value="Unassembled WGS sequence"/>
</dbReference>
<dbReference type="Gene3D" id="3.40.50.300">
    <property type="entry name" value="P-loop containing nucleotide triphosphate hydrolases"/>
    <property type="match status" value="1"/>
</dbReference>
<keyword evidence="4 8" id="KW-0808">Transferase</keyword>
<keyword evidence="4 8" id="KW-0418">Kinase</keyword>
<proteinExistence type="predicted"/>
<dbReference type="InterPro" id="IPR053159">
    <property type="entry name" value="Hybrid_Histidine_Kinase"/>
</dbReference>
<dbReference type="InterPro" id="IPR029016">
    <property type="entry name" value="GAF-like_dom_sf"/>
</dbReference>
<dbReference type="Gene3D" id="3.30.450.40">
    <property type="match status" value="1"/>
</dbReference>
<dbReference type="SUPFAM" id="SSF56112">
    <property type="entry name" value="Protein kinase-like (PK-like)"/>
    <property type="match status" value="1"/>
</dbReference>
<dbReference type="InterPro" id="IPR036890">
    <property type="entry name" value="HATPase_C_sf"/>
</dbReference>
<dbReference type="EC" id="2.7.13.3" evidence="2"/>
<dbReference type="PANTHER" id="PTHR43642:SF1">
    <property type="entry name" value="HYBRID SIGNAL TRANSDUCTION HISTIDINE KINASE G"/>
    <property type="match status" value="1"/>
</dbReference>
<reference evidence="8 9" key="1">
    <citation type="submission" date="2018-02" db="EMBL/GenBank/DDBJ databases">
        <title>Discovery of a pederin family compound in a non-symbiotic bloom-forming cyanobacterium.</title>
        <authorList>
            <person name="Kust A."/>
            <person name="Mares J."/>
            <person name="Jokela J."/>
            <person name="Urajova P."/>
            <person name="Hajek J."/>
            <person name="Saurav K."/>
            <person name="Voracova K."/>
            <person name="Fewer D.P."/>
            <person name="Haapaniemi E."/>
            <person name="Permi P."/>
            <person name="Rehakova K."/>
            <person name="Sivonen K."/>
            <person name="Hrouzek P."/>
        </authorList>
    </citation>
    <scope>NUCLEOTIDE SEQUENCE [LARGE SCALE GENOMIC DNA]</scope>
    <source>
        <strain evidence="8 9">CHARLIE-1</strain>
    </source>
</reference>
<dbReference type="GO" id="GO:0005524">
    <property type="term" value="F:ATP binding"/>
    <property type="evidence" value="ECO:0007669"/>
    <property type="project" value="InterPro"/>
</dbReference>
<evidence type="ECO:0000256" key="5">
    <source>
        <dbReference type="ARBA" id="ARBA00023012"/>
    </source>
</evidence>
<dbReference type="InterPro" id="IPR011009">
    <property type="entry name" value="Kinase-like_dom_sf"/>
</dbReference>
<dbReference type="InterPro" id="IPR036097">
    <property type="entry name" value="HisK_dim/P_sf"/>
</dbReference>
<dbReference type="GO" id="GO:0000155">
    <property type="term" value="F:phosphorelay sensor kinase activity"/>
    <property type="evidence" value="ECO:0007669"/>
    <property type="project" value="InterPro"/>
</dbReference>
<protein>
    <recommendedName>
        <fullName evidence="2">histidine kinase</fullName>
        <ecNumber evidence="2">2.7.13.3</ecNumber>
    </recommendedName>
</protein>
<name>A0A2S6CWD8_9CYAN</name>
<evidence type="ECO:0000313" key="9">
    <source>
        <dbReference type="Proteomes" id="UP000239589"/>
    </source>
</evidence>
<dbReference type="Pfam" id="PF02518">
    <property type="entry name" value="HATPase_c"/>
    <property type="match status" value="1"/>
</dbReference>
<evidence type="ECO:0000313" key="8">
    <source>
        <dbReference type="EMBL" id="PPJ64093.1"/>
    </source>
</evidence>
<gene>
    <name evidence="8" type="ORF">CUN59_06405</name>
</gene>
<keyword evidence="9" id="KW-1185">Reference proteome</keyword>